<accession>A0A5C6EE19</accession>
<protein>
    <recommendedName>
        <fullName evidence="3">AsmA-like C-terminal domain-containing protein</fullName>
    </recommendedName>
</protein>
<organism evidence="1 2">
    <name type="scientific">Novipirellula aureliae</name>
    <dbReference type="NCBI Taxonomy" id="2527966"/>
    <lineage>
        <taxon>Bacteria</taxon>
        <taxon>Pseudomonadati</taxon>
        <taxon>Planctomycetota</taxon>
        <taxon>Planctomycetia</taxon>
        <taxon>Pirellulales</taxon>
        <taxon>Pirellulaceae</taxon>
        <taxon>Novipirellula</taxon>
    </lineage>
</organism>
<name>A0A5C6EE19_9BACT</name>
<proteinExistence type="predicted"/>
<evidence type="ECO:0000313" key="1">
    <source>
        <dbReference type="EMBL" id="TWU45786.1"/>
    </source>
</evidence>
<dbReference type="RefSeq" id="WP_146598428.1">
    <property type="nucleotide sequence ID" value="NZ_SJPY01000001.1"/>
</dbReference>
<dbReference type="AlphaFoldDB" id="A0A5C6EE19"/>
<dbReference type="Proteomes" id="UP000315471">
    <property type="component" value="Unassembled WGS sequence"/>
</dbReference>
<evidence type="ECO:0008006" key="3">
    <source>
        <dbReference type="Google" id="ProtNLM"/>
    </source>
</evidence>
<dbReference type="EMBL" id="SJPY01000001">
    <property type="protein sequence ID" value="TWU45786.1"/>
    <property type="molecule type" value="Genomic_DNA"/>
</dbReference>
<comment type="caution">
    <text evidence="1">The sequence shown here is derived from an EMBL/GenBank/DDBJ whole genome shotgun (WGS) entry which is preliminary data.</text>
</comment>
<sequence length="1213" mass="131677">MKPNNLMLDRIERDQQKLTRSRREERSRRRRIAVLFSLLAIGFSALAAPSLICHSPIGRSILTDRVAEFGFDATAESMRLGWITPLRINQLTLQGQQAGSELSIDQVDTELTILDLMGDAAANFGVVSLRGVNLKIALQDGRCSIEEDLNKWMQQPRSGTATTGTVNVHELAVFVSDTVTSETWQFAQANTTVDLLPDSVRSDFSGVLSQPRGNSGSLQGETEFGLGQAKSQWRLSLSSDALPLSVVSLARRRFPELAAQIPSVLRGDATGTIEIVGSENGNLDATTRQFEIRNLEAANPQLSEKLWTNQLAVLDGRLRLVDRRIMGDGLVAVTDFAKVKLDGELSRSLTWTGANDNPLSWLNALEGVATAELDLARFDHAMPGILPLRSNASLVSGTLSAVIESLPSRDRRRRRLSIQSDSLRARSDGQAVTITPIELTAIVSSTPSEMNAERFDLKSDFATATGQGDLEQGAADIQVDFGRLARMLRPIMNVSDSNLSGKASGKIRWSASGQDDWQLTGSADAMNLLVVLPNGKRLSHPSLRLDVDAIGTWDGKQLDTLKIADAKLSSTGFQLRAELVQAVPGINAETSLPIRMQGEGRLEELAGTFTPWLPSDLHELDGGFHLNARGEVSTSGGRLTSLQCELSEPRLAYGSRYFSQPDLKLQFDGELDPIHSALRFQSMTMMVGTAFSAAIQGEITPERTDLEIAWRAVLERVQGSVKTRLAASPFDRFASQRPAQSAGAQIAQVGYQSGQTIESDDWIVMGDCDGRFVITSREKGYAIETELTGKKVALVQPAAASAASQRMGPMPTRPGDVSRPLSGSRSRVVWAEPNLKVNGTLILDQTSGEVVTDSLKLACDWFATSLTGHMTWNAEQGQLAVKGPARIKMDEVATRLTQLTGTSIRAEGIQETPIELKVFRKPDEQIGISVIGNLGWEAAAVAGVEMGRAVIPVRLTETTVYVSPSTIPVGDGRLNLAGDVNYRPGPLWMRIEPGRVAESITVTPEMTNRWLKYLAPLASEATRISGTMGAELDEAIVIFDELEKSRVVGRLNIDTVQMNAGPMGNQMIGGLHQLKALASSMTPQAPQTNSTTLITMPAQTVDFMVDSGIVSHRRLFLDIDRANVITSGNVSLDGRLDMVAQVPLDSRWLGSDLQGLAGQSVSLPIDGTLSRPSLDSSGVRRVMTQLGTQTIQNTAENYLQKQLNKSIDKIFKW</sequence>
<evidence type="ECO:0000313" key="2">
    <source>
        <dbReference type="Proteomes" id="UP000315471"/>
    </source>
</evidence>
<keyword evidence="2" id="KW-1185">Reference proteome</keyword>
<gene>
    <name evidence="1" type="ORF">Q31b_09620</name>
</gene>
<dbReference type="OrthoDB" id="244263at2"/>
<reference evidence="1 2" key="1">
    <citation type="submission" date="2019-02" db="EMBL/GenBank/DDBJ databases">
        <title>Deep-cultivation of Planctomycetes and their phenomic and genomic characterization uncovers novel biology.</title>
        <authorList>
            <person name="Wiegand S."/>
            <person name="Jogler M."/>
            <person name="Boedeker C."/>
            <person name="Pinto D."/>
            <person name="Vollmers J."/>
            <person name="Rivas-Marin E."/>
            <person name="Kohn T."/>
            <person name="Peeters S.H."/>
            <person name="Heuer A."/>
            <person name="Rast P."/>
            <person name="Oberbeckmann S."/>
            <person name="Bunk B."/>
            <person name="Jeske O."/>
            <person name="Meyerdierks A."/>
            <person name="Storesund J.E."/>
            <person name="Kallscheuer N."/>
            <person name="Luecker S."/>
            <person name="Lage O.M."/>
            <person name="Pohl T."/>
            <person name="Merkel B.J."/>
            <person name="Hornburger P."/>
            <person name="Mueller R.-W."/>
            <person name="Bruemmer F."/>
            <person name="Labrenz M."/>
            <person name="Spormann A.M."/>
            <person name="Op Den Camp H."/>
            <person name="Overmann J."/>
            <person name="Amann R."/>
            <person name="Jetten M.S.M."/>
            <person name="Mascher T."/>
            <person name="Medema M.H."/>
            <person name="Devos D.P."/>
            <person name="Kaster A.-K."/>
            <person name="Ovreas L."/>
            <person name="Rohde M."/>
            <person name="Galperin M.Y."/>
            <person name="Jogler C."/>
        </authorList>
    </citation>
    <scope>NUCLEOTIDE SEQUENCE [LARGE SCALE GENOMIC DNA]</scope>
    <source>
        <strain evidence="1 2">Q31b</strain>
    </source>
</reference>